<keyword evidence="3" id="KW-1185">Reference proteome</keyword>
<proteinExistence type="predicted"/>
<evidence type="ECO:0000313" key="3">
    <source>
        <dbReference type="Proteomes" id="UP001388673"/>
    </source>
</evidence>
<comment type="caution">
    <text evidence="2">The sequence shown here is derived from an EMBL/GenBank/DDBJ whole genome shotgun (WGS) entry which is preliminary data.</text>
</comment>
<evidence type="ECO:0000256" key="1">
    <source>
        <dbReference type="SAM" id="MobiDB-lite"/>
    </source>
</evidence>
<evidence type="ECO:0000313" key="2">
    <source>
        <dbReference type="EMBL" id="KAK8864629.1"/>
    </source>
</evidence>
<accession>A0AAW0Z3N9</accession>
<dbReference type="EMBL" id="JBCAWK010000003">
    <property type="protein sequence ID" value="KAK8864629.1"/>
    <property type="molecule type" value="Genomic_DNA"/>
</dbReference>
<organism evidence="2 3">
    <name type="scientific">Kwoniella newhampshirensis</name>
    <dbReference type="NCBI Taxonomy" id="1651941"/>
    <lineage>
        <taxon>Eukaryota</taxon>
        <taxon>Fungi</taxon>
        <taxon>Dikarya</taxon>
        <taxon>Basidiomycota</taxon>
        <taxon>Agaricomycotina</taxon>
        <taxon>Tremellomycetes</taxon>
        <taxon>Tremellales</taxon>
        <taxon>Cryptococcaceae</taxon>
        <taxon>Kwoniella</taxon>
    </lineage>
</organism>
<gene>
    <name evidence="2" type="ORF">IAR55_001879</name>
</gene>
<feature type="region of interest" description="Disordered" evidence="1">
    <location>
        <begin position="58"/>
        <end position="89"/>
    </location>
</feature>
<dbReference type="Proteomes" id="UP001388673">
    <property type="component" value="Unassembled WGS sequence"/>
</dbReference>
<dbReference type="RefSeq" id="XP_066804925.1">
    <property type="nucleotide sequence ID" value="XM_066945002.1"/>
</dbReference>
<dbReference type="AlphaFoldDB" id="A0AAW0Z3N9"/>
<protein>
    <submittedName>
        <fullName evidence="2">Uncharacterized protein</fullName>
    </submittedName>
</protein>
<dbReference type="GeneID" id="92179138"/>
<feature type="compositionally biased region" description="Polar residues" evidence="1">
    <location>
        <begin position="80"/>
        <end position="89"/>
    </location>
</feature>
<reference evidence="2 3" key="1">
    <citation type="journal article" date="2024" name="bioRxiv">
        <title>Comparative genomics of Cryptococcus and Kwoniella reveals pathogenesis evolution and contrasting karyotype dynamics via intercentromeric recombination or chromosome fusion.</title>
        <authorList>
            <person name="Coelho M.A."/>
            <person name="David-Palma M."/>
            <person name="Shea T."/>
            <person name="Bowers K."/>
            <person name="McGinley-Smith S."/>
            <person name="Mohammad A.W."/>
            <person name="Gnirke A."/>
            <person name="Yurkov A.M."/>
            <person name="Nowrousian M."/>
            <person name="Sun S."/>
            <person name="Cuomo C.A."/>
            <person name="Heitman J."/>
        </authorList>
    </citation>
    <scope>NUCLEOTIDE SEQUENCE [LARGE SCALE GENOMIC DNA]</scope>
    <source>
        <strain evidence="2 3">CBS 13917</strain>
    </source>
</reference>
<feature type="compositionally biased region" description="Polar residues" evidence="1">
    <location>
        <begin position="58"/>
        <end position="67"/>
    </location>
</feature>
<dbReference type="KEGG" id="kne:92179138"/>
<name>A0AAW0Z3N9_9TREE</name>
<sequence>MSDSGTIRSRLSTASTIVDSDSSIHTVDDGGGSAPTTDLGNSAWNASGLTLADHASTSASPMSSVNLSRPVGTRPVPLTATASGPSSSIVTGQTSAVVLDHRRSFDPVTPIRREEFSIAIDNSIKRTKFVDDPADPLNNAYRQLFFDWHKGNADFESLWSANRAGGVESLGLGPIHGMRAQAIRKPADRWNNNADYIDDFTLLWQVQGADQIEHEWLRANATFYKNDNQSGSPPTFLVCFRGRP</sequence>